<keyword evidence="1" id="KW-1133">Transmembrane helix</keyword>
<dbReference type="Proteomes" id="UP000011591">
    <property type="component" value="Unassembled WGS sequence"/>
</dbReference>
<keyword evidence="3" id="KW-1185">Reference proteome</keyword>
<proteinExistence type="predicted"/>
<comment type="caution">
    <text evidence="2">The sequence shown here is derived from an EMBL/GenBank/DDBJ whole genome shotgun (WGS) entry which is preliminary data.</text>
</comment>
<keyword evidence="1" id="KW-0812">Transmembrane</keyword>
<dbReference type="AlphaFoldDB" id="M0AZA9"/>
<evidence type="ECO:0000256" key="1">
    <source>
        <dbReference type="SAM" id="Phobius"/>
    </source>
</evidence>
<feature type="transmembrane region" description="Helical" evidence="1">
    <location>
        <begin position="31"/>
        <end position="51"/>
    </location>
</feature>
<reference evidence="2 3" key="1">
    <citation type="journal article" date="2014" name="PLoS Genet.">
        <title>Phylogenetically driven sequencing of extremely halophilic archaea reveals strategies for static and dynamic osmo-response.</title>
        <authorList>
            <person name="Becker E.A."/>
            <person name="Seitzer P.M."/>
            <person name="Tritt A."/>
            <person name="Larsen D."/>
            <person name="Krusor M."/>
            <person name="Yao A.I."/>
            <person name="Wu D."/>
            <person name="Madern D."/>
            <person name="Eisen J.A."/>
            <person name="Darling A.E."/>
            <person name="Facciotti M.T."/>
        </authorList>
    </citation>
    <scope>NUCLEOTIDE SEQUENCE [LARGE SCALE GENOMIC DNA]</scope>
    <source>
        <strain evidence="2 3">DSM 13077</strain>
    </source>
</reference>
<evidence type="ECO:0000313" key="2">
    <source>
        <dbReference type="EMBL" id="ELZ03860.1"/>
    </source>
</evidence>
<protein>
    <submittedName>
        <fullName evidence="2">Uncharacterized protein</fullName>
    </submittedName>
</protein>
<accession>M0AZA9</accession>
<dbReference type="EMBL" id="AOIP01000032">
    <property type="protein sequence ID" value="ELZ03860.1"/>
    <property type="molecule type" value="Genomic_DNA"/>
</dbReference>
<gene>
    <name evidence="2" type="ORF">C480_15895</name>
</gene>
<keyword evidence="1" id="KW-0472">Membrane</keyword>
<sequence>MVRFKFAFAAGIFAVLGTAVTQLLQLTFIESTVANAAIEGLFVGAVVYLGLKTLERSVDSQ</sequence>
<name>M0AZA9_9EURY</name>
<organism evidence="2 3">
    <name type="scientific">Natrialba aegyptia DSM 13077</name>
    <dbReference type="NCBI Taxonomy" id="1227491"/>
    <lineage>
        <taxon>Archaea</taxon>
        <taxon>Methanobacteriati</taxon>
        <taxon>Methanobacteriota</taxon>
        <taxon>Stenosarchaea group</taxon>
        <taxon>Halobacteria</taxon>
        <taxon>Halobacteriales</taxon>
        <taxon>Natrialbaceae</taxon>
        <taxon>Natrialba</taxon>
    </lineage>
</organism>
<evidence type="ECO:0000313" key="3">
    <source>
        <dbReference type="Proteomes" id="UP000011591"/>
    </source>
</evidence>